<organism evidence="5 6">
    <name type="scientific">Caballeronia glathei</name>
    <dbReference type="NCBI Taxonomy" id="60547"/>
    <lineage>
        <taxon>Bacteria</taxon>
        <taxon>Pseudomonadati</taxon>
        <taxon>Pseudomonadota</taxon>
        <taxon>Betaproteobacteria</taxon>
        <taxon>Burkholderiales</taxon>
        <taxon>Burkholderiaceae</taxon>
        <taxon>Caballeronia</taxon>
    </lineage>
</organism>
<evidence type="ECO:0000313" key="6">
    <source>
        <dbReference type="Proteomes" id="UP000027466"/>
    </source>
</evidence>
<dbReference type="Pfam" id="PF08450">
    <property type="entry name" value="SGL"/>
    <property type="match status" value="1"/>
</dbReference>
<keyword evidence="6" id="KW-1185">Reference proteome</keyword>
<evidence type="ECO:0000259" key="4">
    <source>
        <dbReference type="Pfam" id="PF08450"/>
    </source>
</evidence>
<dbReference type="PANTHER" id="PTHR47572">
    <property type="entry name" value="LIPOPROTEIN-RELATED"/>
    <property type="match status" value="1"/>
</dbReference>
<feature type="domain" description="SMP-30/Gluconolactonase/LRE-like region" evidence="4">
    <location>
        <begin position="31"/>
        <end position="286"/>
    </location>
</feature>
<dbReference type="GO" id="GO:0046872">
    <property type="term" value="F:metal ion binding"/>
    <property type="evidence" value="ECO:0007669"/>
    <property type="project" value="UniProtKB-KW"/>
</dbReference>
<dbReference type="EMBL" id="JFHC01000029">
    <property type="protein sequence ID" value="KDR41281.1"/>
    <property type="molecule type" value="Genomic_DNA"/>
</dbReference>
<dbReference type="InterPro" id="IPR005511">
    <property type="entry name" value="SMP-30"/>
</dbReference>
<evidence type="ECO:0000256" key="1">
    <source>
        <dbReference type="ARBA" id="ARBA00022801"/>
    </source>
</evidence>
<keyword evidence="1" id="KW-0378">Hydrolase</keyword>
<feature type="binding site" evidence="3">
    <location>
        <position position="177"/>
    </location>
    <ligand>
        <name>a divalent metal cation</name>
        <dbReference type="ChEBI" id="CHEBI:60240"/>
    </ligand>
</feature>
<protein>
    <submittedName>
        <fullName evidence="5">Gluconolactonase</fullName>
    </submittedName>
</protein>
<name>A0A069PVC3_9BURK</name>
<feature type="active site" description="Proton donor/acceptor" evidence="2">
    <location>
        <position position="231"/>
    </location>
</feature>
<dbReference type="PRINTS" id="PR01790">
    <property type="entry name" value="SMP30FAMILY"/>
</dbReference>
<accession>A0A069PVC3</accession>
<dbReference type="Gene3D" id="2.120.10.30">
    <property type="entry name" value="TolB, C-terminal domain"/>
    <property type="match status" value="1"/>
</dbReference>
<comment type="cofactor">
    <cofactor evidence="3">
        <name>Zn(2+)</name>
        <dbReference type="ChEBI" id="CHEBI:29105"/>
    </cofactor>
    <text evidence="3">Binds 1 divalent metal cation per subunit.</text>
</comment>
<feature type="binding site" evidence="3">
    <location>
        <position position="33"/>
    </location>
    <ligand>
        <name>a divalent metal cation</name>
        <dbReference type="ChEBI" id="CHEBI:60240"/>
    </ligand>
</feature>
<keyword evidence="3" id="KW-0862">Zinc</keyword>
<dbReference type="RefSeq" id="WP_035937606.1">
    <property type="nucleotide sequence ID" value="NZ_CADFFX010000012.1"/>
</dbReference>
<evidence type="ECO:0000313" key="5">
    <source>
        <dbReference type="EMBL" id="KDR41281.1"/>
    </source>
</evidence>
<dbReference type="STRING" id="60547.GCA_000751215_05356"/>
<feature type="binding site" evidence="3">
    <location>
        <position position="119"/>
    </location>
    <ligand>
        <name>substrate</name>
    </ligand>
</feature>
<dbReference type="Proteomes" id="UP000027466">
    <property type="component" value="Unassembled WGS sequence"/>
</dbReference>
<gene>
    <name evidence="5" type="ORF">BG61_18305</name>
</gene>
<evidence type="ECO:0000256" key="2">
    <source>
        <dbReference type="PIRSR" id="PIRSR605511-1"/>
    </source>
</evidence>
<proteinExistence type="predicted"/>
<sequence length="303" mass="33281">MSKCFIPVDYHRFRRYMTHAVLEELHTGLRWAEGPVWFADAQMLLYTDVPGDRIYRWVEGQGASVFRHGSNHANGMTRDRQGRLVVCESGGRRVTRTELDGRITVLAERFEGKRLNSPNDVVVKSDGTVWFSDPDYGILSDYTGTRAESEIGACNVFRYDPADGSLGVACEGLAKPNGLAFSPDERTLYVADSGRTHDPDGPHQIVAFDVAADGRTGHRRPFAQIPTGVPDGFRVDVDGNIWTSTVDDGVLCFAPDGALIGRIHVPEPVANLTFGGPKLNRLFIAAGQKLYSIFTGTRGLPLV</sequence>
<dbReference type="PANTHER" id="PTHR47572:SF4">
    <property type="entry name" value="LACTONASE DRP35"/>
    <property type="match status" value="1"/>
</dbReference>
<dbReference type="InterPro" id="IPR013658">
    <property type="entry name" value="SGL"/>
</dbReference>
<keyword evidence="3" id="KW-0479">Metal-binding</keyword>
<dbReference type="InterPro" id="IPR011042">
    <property type="entry name" value="6-blade_b-propeller_TolB-like"/>
</dbReference>
<feature type="binding site" evidence="3">
    <location>
        <position position="231"/>
    </location>
    <ligand>
        <name>a divalent metal cation</name>
        <dbReference type="ChEBI" id="CHEBI:60240"/>
    </ligand>
</feature>
<dbReference type="SUPFAM" id="SSF63829">
    <property type="entry name" value="Calcium-dependent phosphotriesterase"/>
    <property type="match status" value="1"/>
</dbReference>
<dbReference type="AlphaFoldDB" id="A0A069PVC3"/>
<dbReference type="GO" id="GO:0016787">
    <property type="term" value="F:hydrolase activity"/>
    <property type="evidence" value="ECO:0007669"/>
    <property type="project" value="UniProtKB-KW"/>
</dbReference>
<dbReference type="InterPro" id="IPR051262">
    <property type="entry name" value="SMP-30/CGR1_Lactonase"/>
</dbReference>
<reference evidence="5 6" key="1">
    <citation type="submission" date="2014-03" db="EMBL/GenBank/DDBJ databases">
        <title>Draft Genome Sequences of Four Burkholderia Strains.</title>
        <authorList>
            <person name="Liu X.Y."/>
            <person name="Li C.X."/>
            <person name="Xu J.H."/>
        </authorList>
    </citation>
    <scope>NUCLEOTIDE SEQUENCE [LARGE SCALE GENOMIC DNA]</scope>
    <source>
        <strain evidence="5 6">DSM 50014</strain>
    </source>
</reference>
<comment type="caution">
    <text evidence="5">The sequence shown here is derived from an EMBL/GenBank/DDBJ whole genome shotgun (WGS) entry which is preliminary data.</text>
</comment>
<evidence type="ECO:0000256" key="3">
    <source>
        <dbReference type="PIRSR" id="PIRSR605511-2"/>
    </source>
</evidence>